<organism evidence="2">
    <name type="scientific">Herbaspirillum huttiense subsp. nephrolepidis</name>
    <dbReference type="NCBI Taxonomy" id="3075126"/>
    <lineage>
        <taxon>Bacteria</taxon>
        <taxon>Pseudomonadati</taxon>
        <taxon>Pseudomonadota</taxon>
        <taxon>Betaproteobacteria</taxon>
        <taxon>Burkholderiales</taxon>
        <taxon>Oxalobacteraceae</taxon>
        <taxon>Herbaspirillum</taxon>
    </lineage>
</organism>
<dbReference type="EMBL" id="JAVRAA010000025">
    <property type="protein sequence ID" value="MDT0340649.1"/>
    <property type="molecule type" value="Genomic_DNA"/>
</dbReference>
<feature type="compositionally biased region" description="Basic and acidic residues" evidence="1">
    <location>
        <begin position="121"/>
        <end position="137"/>
    </location>
</feature>
<feature type="region of interest" description="Disordered" evidence="1">
    <location>
        <begin position="117"/>
        <end position="164"/>
    </location>
</feature>
<protein>
    <submittedName>
        <fullName evidence="2">YdaU family protein</fullName>
    </submittedName>
</protein>
<feature type="compositionally biased region" description="Polar residues" evidence="1">
    <location>
        <begin position="138"/>
        <end position="152"/>
    </location>
</feature>
<dbReference type="InterPro" id="IPR010781">
    <property type="entry name" value="DUF1376"/>
</dbReference>
<sequence length="281" mass="32736">MKYYSHHIGDFDRATRHLTRIERSVYRDLLDVYYDTEQQLTLDLQALCRKIIARSNEEVTAVEQVLNEFFTKTPTGWYHERCEEEIEDYRASTSQKSAAGKASAIKRAMKKQLAMGGCPTLDERDFNERSTDVERASNGESTNQEPLTSIHITTPLPPSGGKRASSRKLKISLQEFIDDCKQKGERPLRDYRPLWEYANGVGLDQDYVALAWAEFCRQFLPNGVHHDKRQKDWRQTFRNYIEKNYLKLWAIDKDGCYFLTTVGKQAQQFQDTRQQQTEEAA</sequence>
<accession>A0AAE4K6M1</accession>
<name>A0AAE4K6M1_9BURK</name>
<reference evidence="2" key="1">
    <citation type="submission" date="2023-02" db="EMBL/GenBank/DDBJ databases">
        <title>Description of Herbaspirillum huttiense subsp. nephrolepsisexaltata and Herbaspirillum huttiense subsp. lycopersicon.</title>
        <authorList>
            <person name="Poudel M."/>
            <person name="Sharma A."/>
            <person name="Goss E."/>
            <person name="Tapia J.H."/>
            <person name="Harmon C.M."/>
            <person name="Jones J.B."/>
        </authorList>
    </citation>
    <scope>NUCLEOTIDE SEQUENCE</scope>
    <source>
        <strain evidence="2">NC40101</strain>
    </source>
</reference>
<evidence type="ECO:0000256" key="1">
    <source>
        <dbReference type="SAM" id="MobiDB-lite"/>
    </source>
</evidence>
<evidence type="ECO:0000313" key="2">
    <source>
        <dbReference type="EMBL" id="MDT0340649.1"/>
    </source>
</evidence>
<comment type="caution">
    <text evidence="2">The sequence shown here is derived from an EMBL/GenBank/DDBJ whole genome shotgun (WGS) entry which is preliminary data.</text>
</comment>
<dbReference type="AlphaFoldDB" id="A0AAE4K6M1"/>
<gene>
    <name evidence="2" type="ORF">RJN63_27720</name>
</gene>
<dbReference type="RefSeq" id="WP_310838994.1">
    <property type="nucleotide sequence ID" value="NZ_JAVLSM010000024.1"/>
</dbReference>
<proteinExistence type="predicted"/>
<dbReference type="Pfam" id="PF07120">
    <property type="entry name" value="DUF1376"/>
    <property type="match status" value="1"/>
</dbReference>